<accession>A0A6H9GDI3</accession>
<evidence type="ECO:0000259" key="8">
    <source>
        <dbReference type="SMART" id="SM00965"/>
    </source>
</evidence>
<evidence type="ECO:0000256" key="6">
    <source>
        <dbReference type="RuleBase" id="RU004004"/>
    </source>
</evidence>
<evidence type="ECO:0000256" key="3">
    <source>
        <dbReference type="ARBA" id="ARBA00023136"/>
    </source>
</evidence>
<dbReference type="InterPro" id="IPR004846">
    <property type="entry name" value="T2SS/T3SS_dom"/>
</dbReference>
<dbReference type="GO" id="GO:0009306">
    <property type="term" value="P:protein secretion"/>
    <property type="evidence" value="ECO:0007669"/>
    <property type="project" value="InterPro"/>
</dbReference>
<feature type="signal peptide" evidence="7">
    <location>
        <begin position="1"/>
        <end position="26"/>
    </location>
</feature>
<evidence type="ECO:0000256" key="7">
    <source>
        <dbReference type="SAM" id="SignalP"/>
    </source>
</evidence>
<dbReference type="Pfam" id="PF00263">
    <property type="entry name" value="Secretin"/>
    <property type="match status" value="1"/>
</dbReference>
<dbReference type="InterPro" id="IPR005644">
    <property type="entry name" value="NolW-like"/>
</dbReference>
<feature type="chain" id="PRO_5026242132" evidence="7">
    <location>
        <begin position="27"/>
        <end position="697"/>
    </location>
</feature>
<evidence type="ECO:0000313" key="9">
    <source>
        <dbReference type="EMBL" id="GCL45790.1"/>
    </source>
</evidence>
<gene>
    <name evidence="9" type="primary">pilQ</name>
    <name evidence="9" type="ORF">NIES3787_14760</name>
</gene>
<dbReference type="GO" id="GO:0015627">
    <property type="term" value="C:type II protein secretion system complex"/>
    <property type="evidence" value="ECO:0007669"/>
    <property type="project" value="TreeGrafter"/>
</dbReference>
<name>A0A6H9GDI3_MICAE</name>
<dbReference type="EMBL" id="BJCH01000012">
    <property type="protein sequence ID" value="GCL45790.1"/>
    <property type="molecule type" value="Genomic_DNA"/>
</dbReference>
<keyword evidence="2 7" id="KW-0732">Signal</keyword>
<dbReference type="InterPro" id="IPR038591">
    <property type="entry name" value="NolW-like_sf"/>
</dbReference>
<dbReference type="RefSeq" id="WP_159248946.1">
    <property type="nucleotide sequence ID" value="NZ_BJCH01000012.1"/>
</dbReference>
<dbReference type="Proteomes" id="UP000438874">
    <property type="component" value="Unassembled WGS sequence"/>
</dbReference>
<sequence length="697" mass="75032">MNPSRYALFIPPIASFLLMAPLSVLAETPISFHDAELKSLTSKIEPFDLAQGKFSQGLSKETLQKSLNQLVPSSAAVEKEISILGSEKLLAQSAPLVPNPEIIIQGAPQAPGVPTLPRAVAPPVGDIAISNIDASAEKVKFERNITIPRILLREAPAREVLMTLANIAGYNVVFTSAQGEANATSQTVSLEFTDESVENIFNAVLLISGLQANRQGKTIFVGAQLPQGARNLISRTLRLNQVKAVNAATFLATQGAEYQRLVSKTEDIVDPLTGRVIGRRDVPATLEALEPQKTEGSRAALLLTGLRIAADDRLNSINLIGEARQVQIATSLLTQLDARRRQVVVNVKVIDVNLLNTDRFNSSFSFGFNDGFFVQDNGAAVVNFGNMNPPTSSTASKPGAFAQPIVPLNNVFSGEGTPALEPFFDVQDAPFSNITTRGSRVNPDTGRVDTYARPNFGRFNNPFQPGATDRTLQNFALPGLFQYPQRFLMTLQASIQTGNAKILTDPSLVVQEGQQATVKLTEKVLESVETSVDPLSGERTTTPVLAEAGLTLAVNVDQVDDNGFISLSVSPTVASPGSPIQFNSGGLTINTLTPLIRRELTSGLIRLRDGQSLILSGIIQEKQQSSETKVPILGDIPILGALFRSRNNQNSRSEVIILLTPKIMEDTATSTLGINYQPGQDAAEMLQRQGFPVQPRQ</sequence>
<dbReference type="PANTHER" id="PTHR30332">
    <property type="entry name" value="PROBABLE GENERAL SECRETION PATHWAY PROTEIN D"/>
    <property type="match status" value="1"/>
</dbReference>
<keyword evidence="3" id="KW-0472">Membrane</keyword>
<dbReference type="AlphaFoldDB" id="A0A6H9GDI3"/>
<reference evidence="9 10" key="1">
    <citation type="submission" date="2019-02" db="EMBL/GenBank/DDBJ databases">
        <title>Draft genome sequence of Arthrospira platensis NIES-3787.</title>
        <authorList>
            <person name="Yamaguchi H."/>
            <person name="Suzuki S."/>
            <person name="Kawachi M."/>
        </authorList>
    </citation>
    <scope>NUCLEOTIDE SEQUENCE [LARGE SCALE GENOMIC DNA]</scope>
    <source>
        <strain evidence="9 10">NIES-3787</strain>
    </source>
</reference>
<dbReference type="SMART" id="SM00965">
    <property type="entry name" value="STN"/>
    <property type="match status" value="1"/>
</dbReference>
<dbReference type="PANTHER" id="PTHR30332:SF17">
    <property type="entry name" value="TYPE IV PILIATION SYSTEM PROTEIN DR_0774-RELATED"/>
    <property type="match status" value="1"/>
</dbReference>
<keyword evidence="4" id="KW-0998">Cell outer membrane</keyword>
<keyword evidence="1 6" id="KW-0813">Transport</keyword>
<comment type="subcellular location">
    <subcellularLocation>
        <location evidence="6">Cell outer membrane</location>
    </subcellularLocation>
</comment>
<organism evidence="9 10">
    <name type="scientific">Microcystis aeruginosa NIES-3787</name>
    <dbReference type="NCBI Taxonomy" id="2517782"/>
    <lineage>
        <taxon>Bacteria</taxon>
        <taxon>Bacillati</taxon>
        <taxon>Cyanobacteriota</taxon>
        <taxon>Cyanophyceae</taxon>
        <taxon>Oscillatoriophycideae</taxon>
        <taxon>Chroococcales</taxon>
        <taxon>Microcystaceae</taxon>
        <taxon>Microcystis</taxon>
    </lineage>
</organism>
<evidence type="ECO:0000256" key="4">
    <source>
        <dbReference type="ARBA" id="ARBA00023237"/>
    </source>
</evidence>
<dbReference type="Gene3D" id="3.30.1370.120">
    <property type="match status" value="1"/>
</dbReference>
<dbReference type="InterPro" id="IPR011662">
    <property type="entry name" value="Secretin/TonB_short_N"/>
</dbReference>
<proteinExistence type="inferred from homology"/>
<feature type="domain" description="Secretin/TonB short N-terminal" evidence="8">
    <location>
        <begin position="170"/>
        <end position="224"/>
    </location>
</feature>
<evidence type="ECO:0000256" key="5">
    <source>
        <dbReference type="RuleBase" id="RU004003"/>
    </source>
</evidence>
<comment type="caution">
    <text evidence="9">The sequence shown here is derived from an EMBL/GenBank/DDBJ whole genome shotgun (WGS) entry which is preliminary data.</text>
</comment>
<evidence type="ECO:0000313" key="10">
    <source>
        <dbReference type="Proteomes" id="UP000438874"/>
    </source>
</evidence>
<evidence type="ECO:0000256" key="2">
    <source>
        <dbReference type="ARBA" id="ARBA00022729"/>
    </source>
</evidence>
<dbReference type="GO" id="GO:0009279">
    <property type="term" value="C:cell outer membrane"/>
    <property type="evidence" value="ECO:0007669"/>
    <property type="project" value="UniProtKB-SubCell"/>
</dbReference>
<dbReference type="Pfam" id="PF03958">
    <property type="entry name" value="Secretin_N"/>
    <property type="match status" value="1"/>
</dbReference>
<dbReference type="InterPro" id="IPR050810">
    <property type="entry name" value="Bact_Secretion_Sys_Channel"/>
</dbReference>
<protein>
    <submittedName>
        <fullName evidence="9">Type IV pilus assembly protein PilQ</fullName>
    </submittedName>
</protein>
<evidence type="ECO:0000256" key="1">
    <source>
        <dbReference type="ARBA" id="ARBA00022448"/>
    </source>
</evidence>
<comment type="similarity">
    <text evidence="5">Belongs to the bacterial secretin family.</text>
</comment>